<evidence type="ECO:0000256" key="12">
    <source>
        <dbReference type="ARBA" id="ARBA00023136"/>
    </source>
</evidence>
<dbReference type="Gene3D" id="1.10.287.130">
    <property type="match status" value="1"/>
</dbReference>
<dbReference type="EC" id="2.7.13.3" evidence="3"/>
<evidence type="ECO:0000256" key="9">
    <source>
        <dbReference type="ARBA" id="ARBA00022840"/>
    </source>
</evidence>
<dbReference type="InterPro" id="IPR003661">
    <property type="entry name" value="HisK_dim/P_dom"/>
</dbReference>
<feature type="transmembrane region" description="Helical" evidence="13">
    <location>
        <begin position="81"/>
        <end position="101"/>
    </location>
</feature>
<dbReference type="Gene3D" id="3.30.565.10">
    <property type="entry name" value="Histidine kinase-like ATPase, C-terminal domain"/>
    <property type="match status" value="1"/>
</dbReference>
<dbReference type="PROSITE" id="PS50109">
    <property type="entry name" value="HIS_KIN"/>
    <property type="match status" value="1"/>
</dbReference>
<feature type="domain" description="Histidine kinase" evidence="14">
    <location>
        <begin position="137"/>
        <end position="329"/>
    </location>
</feature>
<dbReference type="Gene3D" id="1.20.120.620">
    <property type="entry name" value="Backbone structure of the membrane domain of e. Coli histidine kinase receptor kdpd"/>
    <property type="match status" value="1"/>
</dbReference>
<dbReference type="InterPro" id="IPR025201">
    <property type="entry name" value="KdpD_TM"/>
</dbReference>
<evidence type="ECO:0000313" key="15">
    <source>
        <dbReference type="EMBL" id="MFC4654412.1"/>
    </source>
</evidence>
<dbReference type="SUPFAM" id="SSF47384">
    <property type="entry name" value="Homodimeric domain of signal transducing histidine kinase"/>
    <property type="match status" value="1"/>
</dbReference>
<evidence type="ECO:0000313" key="16">
    <source>
        <dbReference type="Proteomes" id="UP001595962"/>
    </source>
</evidence>
<evidence type="ECO:0000256" key="2">
    <source>
        <dbReference type="ARBA" id="ARBA00004141"/>
    </source>
</evidence>
<evidence type="ECO:0000256" key="6">
    <source>
        <dbReference type="ARBA" id="ARBA00022692"/>
    </source>
</evidence>
<keyword evidence="4" id="KW-0597">Phosphoprotein</keyword>
<evidence type="ECO:0000256" key="13">
    <source>
        <dbReference type="SAM" id="Phobius"/>
    </source>
</evidence>
<comment type="catalytic activity">
    <reaction evidence="1">
        <text>ATP + protein L-histidine = ADP + protein N-phospho-L-histidine.</text>
        <dbReference type="EC" id="2.7.13.3"/>
    </reaction>
</comment>
<dbReference type="InterPro" id="IPR038318">
    <property type="entry name" value="KdpD_sf"/>
</dbReference>
<proteinExistence type="predicted"/>
<name>A0ABV9JIZ5_9GAMM</name>
<organism evidence="15 16">
    <name type="scientific">Rheinheimera marina</name>
    <dbReference type="NCBI Taxonomy" id="1774958"/>
    <lineage>
        <taxon>Bacteria</taxon>
        <taxon>Pseudomonadati</taxon>
        <taxon>Pseudomonadota</taxon>
        <taxon>Gammaproteobacteria</taxon>
        <taxon>Chromatiales</taxon>
        <taxon>Chromatiaceae</taxon>
        <taxon>Rheinheimera</taxon>
    </lineage>
</organism>
<keyword evidence="10 13" id="KW-1133">Transmembrane helix</keyword>
<evidence type="ECO:0000256" key="11">
    <source>
        <dbReference type="ARBA" id="ARBA00023012"/>
    </source>
</evidence>
<protein>
    <recommendedName>
        <fullName evidence="3">histidine kinase</fullName>
        <ecNumber evidence="3">2.7.13.3</ecNumber>
    </recommendedName>
</protein>
<keyword evidence="5" id="KW-0808">Transferase</keyword>
<keyword evidence="9" id="KW-0067">ATP-binding</keyword>
<evidence type="ECO:0000256" key="3">
    <source>
        <dbReference type="ARBA" id="ARBA00012438"/>
    </source>
</evidence>
<accession>A0ABV9JIZ5</accession>
<evidence type="ECO:0000256" key="8">
    <source>
        <dbReference type="ARBA" id="ARBA00022777"/>
    </source>
</evidence>
<dbReference type="Pfam" id="PF00512">
    <property type="entry name" value="HisKA"/>
    <property type="match status" value="1"/>
</dbReference>
<sequence>MRFAFWIWTLALCCPVLIGAVLMPFRSSISPTDVAMLQLLWLVYLAQRSGYKPALLSTLMAVLVVNWCFVPPYYTLAVHDASFVISFFVMAFFGVMVSYWADQAKARRQRVRHLRRQAQKASVQARLEQQKAMLLRSLSHDLRTPLATIMGASSMLADDELPLSPQQRQQQAQNIYQQSLLLSQHFEKVLELSKTQLTGSLSVSSFSSDDLVAAALARRGEDLTALAAQLQLSGVLELTGDMELLEILLANLLENAWKYGQTPFVLQFQLLNQSYQLTLSNAVAVRTQQADSGYNLGLAICQSIARLHKGQFEFQLDGEQAVAQLEWPR</sequence>
<keyword evidence="11" id="KW-0902">Two-component regulatory system</keyword>
<dbReference type="EMBL" id="JBHSGB010000005">
    <property type="protein sequence ID" value="MFC4654412.1"/>
    <property type="molecule type" value="Genomic_DNA"/>
</dbReference>
<evidence type="ECO:0000259" key="14">
    <source>
        <dbReference type="PROSITE" id="PS50109"/>
    </source>
</evidence>
<comment type="subcellular location">
    <subcellularLocation>
        <location evidence="2">Membrane</location>
        <topology evidence="2">Multi-pass membrane protein</topology>
    </subcellularLocation>
</comment>
<dbReference type="InterPro" id="IPR005467">
    <property type="entry name" value="His_kinase_dom"/>
</dbReference>
<dbReference type="SUPFAM" id="SSF55874">
    <property type="entry name" value="ATPase domain of HSP90 chaperone/DNA topoisomerase II/histidine kinase"/>
    <property type="match status" value="1"/>
</dbReference>
<evidence type="ECO:0000256" key="4">
    <source>
        <dbReference type="ARBA" id="ARBA00022553"/>
    </source>
</evidence>
<keyword evidence="6 13" id="KW-0812">Transmembrane</keyword>
<dbReference type="SMART" id="SM00388">
    <property type="entry name" value="HisKA"/>
    <property type="match status" value="1"/>
</dbReference>
<evidence type="ECO:0000256" key="1">
    <source>
        <dbReference type="ARBA" id="ARBA00000085"/>
    </source>
</evidence>
<gene>
    <name evidence="15" type="ORF">ACFO3I_05140</name>
</gene>
<dbReference type="PANTHER" id="PTHR45569:SF1">
    <property type="entry name" value="SENSOR PROTEIN KDPD"/>
    <property type="match status" value="1"/>
</dbReference>
<keyword evidence="12 13" id="KW-0472">Membrane</keyword>
<evidence type="ECO:0000256" key="7">
    <source>
        <dbReference type="ARBA" id="ARBA00022741"/>
    </source>
</evidence>
<dbReference type="InterPro" id="IPR052023">
    <property type="entry name" value="Histidine_kinase_KdpD"/>
</dbReference>
<keyword evidence="16" id="KW-1185">Reference proteome</keyword>
<keyword evidence="8" id="KW-0418">Kinase</keyword>
<dbReference type="RefSeq" id="WP_377332298.1">
    <property type="nucleotide sequence ID" value="NZ_JBHSGB010000005.1"/>
</dbReference>
<dbReference type="PANTHER" id="PTHR45569">
    <property type="entry name" value="SENSOR PROTEIN KDPD"/>
    <property type="match status" value="1"/>
</dbReference>
<evidence type="ECO:0000256" key="10">
    <source>
        <dbReference type="ARBA" id="ARBA00022989"/>
    </source>
</evidence>
<dbReference type="CDD" id="cd00082">
    <property type="entry name" value="HisKA"/>
    <property type="match status" value="1"/>
</dbReference>
<dbReference type="Proteomes" id="UP001595962">
    <property type="component" value="Unassembled WGS sequence"/>
</dbReference>
<feature type="transmembrane region" description="Helical" evidence="13">
    <location>
        <begin position="54"/>
        <end position="75"/>
    </location>
</feature>
<keyword evidence="7" id="KW-0547">Nucleotide-binding</keyword>
<comment type="caution">
    <text evidence="15">The sequence shown here is derived from an EMBL/GenBank/DDBJ whole genome shotgun (WGS) entry which is preliminary data.</text>
</comment>
<evidence type="ECO:0000256" key="5">
    <source>
        <dbReference type="ARBA" id="ARBA00022679"/>
    </source>
</evidence>
<dbReference type="InterPro" id="IPR036890">
    <property type="entry name" value="HATPase_C_sf"/>
</dbReference>
<dbReference type="Pfam" id="PF13493">
    <property type="entry name" value="DUF4118"/>
    <property type="match status" value="1"/>
</dbReference>
<dbReference type="InterPro" id="IPR036097">
    <property type="entry name" value="HisK_dim/P_sf"/>
</dbReference>
<reference evidence="16" key="1">
    <citation type="journal article" date="2019" name="Int. J. Syst. Evol. Microbiol.">
        <title>The Global Catalogue of Microorganisms (GCM) 10K type strain sequencing project: providing services to taxonomists for standard genome sequencing and annotation.</title>
        <authorList>
            <consortium name="The Broad Institute Genomics Platform"/>
            <consortium name="The Broad Institute Genome Sequencing Center for Infectious Disease"/>
            <person name="Wu L."/>
            <person name="Ma J."/>
        </authorList>
    </citation>
    <scope>NUCLEOTIDE SEQUENCE [LARGE SCALE GENOMIC DNA]</scope>
    <source>
        <strain evidence="16">DT28</strain>
    </source>
</reference>